<evidence type="ECO:0000313" key="5">
    <source>
        <dbReference type="Proteomes" id="UP000001519"/>
    </source>
</evidence>
<dbReference type="eggNOG" id="KOG2200">
    <property type="taxonomic scope" value="Eukaryota"/>
</dbReference>
<dbReference type="OMA" id="GDSGMKW"/>
<feature type="region of interest" description="Disordered" evidence="2">
    <location>
        <begin position="134"/>
        <end position="166"/>
    </location>
</feature>
<sequence length="553" mass="60922">MDQLPQKNLLRLHPAGSAGCSTGVESSSMDGFWMEVEQIQQRDELREEDSGGNEGQLPEEGEAESQWLQDTGLSGLLGGLGLDGDHQELLSTLTQTQVAAVCRRLDIYARSVRRQHKTPVRDVRDVFGVFNSGKMSSENGDSGMKGAQLSSGASKSPPAAETGGLQEQAGREEAFNMDSAYSEQAAVLLQRSRPSRGGTSAWGKCSLPKFTVPKGRLGVTRIGDLSLQDMRKVPSLALIELTALCDILGLDLKRSKAGKWKAAETRLFGVPLDSLLEADHKVLPSTQVPLVLQALLSCLEKRGLDMEGILRVPGSQARVKGLEQKLERDFYAGLFSWDEVHHNDASDLLKKFIRKLPTPLLTAEYLPAFAVVPNIPNLKQRLQVLHLLILILPEPNRNALKVASFLVAQVRKLNDSSSRRPQLCDAGLKTWLRRMHADRDKAGDGLEATPKVAKIQVVWPIKDPLKVPLTPSTKVAHVLRQFTEHLSPGSKGQEDSEDMDSLLLHHRSMESANILLYEVGGNINEHRLDPDAYLLDLYRANPHGEWVLKQNPT</sequence>
<dbReference type="EMBL" id="CABD030116782">
    <property type="status" value="NOT_ANNOTATED_CDS"/>
    <property type="molecule type" value="Genomic_DNA"/>
</dbReference>
<keyword evidence="5" id="KW-1185">Reference proteome</keyword>
<organism evidence="4 5">
    <name type="scientific">Gorilla gorilla gorilla</name>
    <name type="common">Western lowland gorilla</name>
    <dbReference type="NCBI Taxonomy" id="9595"/>
    <lineage>
        <taxon>Eukaryota</taxon>
        <taxon>Metazoa</taxon>
        <taxon>Chordata</taxon>
        <taxon>Craniata</taxon>
        <taxon>Vertebrata</taxon>
        <taxon>Euteleostomi</taxon>
        <taxon>Mammalia</taxon>
        <taxon>Eutheria</taxon>
        <taxon>Euarchontoglires</taxon>
        <taxon>Primates</taxon>
        <taxon>Haplorrhini</taxon>
        <taxon>Catarrhini</taxon>
        <taxon>Hominidae</taxon>
        <taxon>Gorilla</taxon>
    </lineage>
</organism>
<name>G3QP31_GORGO</name>
<evidence type="ECO:0000256" key="1">
    <source>
        <dbReference type="ARBA" id="ARBA00022468"/>
    </source>
</evidence>
<dbReference type="STRING" id="9593.ENSGGOP00000004315"/>
<evidence type="ECO:0000259" key="3">
    <source>
        <dbReference type="PROSITE" id="PS50238"/>
    </source>
</evidence>
<dbReference type="Gene3D" id="1.10.555.10">
    <property type="entry name" value="Rho GTPase activation protein"/>
    <property type="match status" value="1"/>
</dbReference>
<dbReference type="GO" id="GO:0005096">
    <property type="term" value="F:GTPase activator activity"/>
    <property type="evidence" value="ECO:0000318"/>
    <property type="project" value="GO_Central"/>
</dbReference>
<dbReference type="Pfam" id="PF00620">
    <property type="entry name" value="RhoGAP"/>
    <property type="match status" value="1"/>
</dbReference>
<dbReference type="GO" id="GO:0007165">
    <property type="term" value="P:signal transduction"/>
    <property type="evidence" value="ECO:0007669"/>
    <property type="project" value="InterPro"/>
</dbReference>
<reference evidence="4" key="3">
    <citation type="submission" date="2025-08" db="UniProtKB">
        <authorList>
            <consortium name="Ensembl"/>
        </authorList>
    </citation>
    <scope>IDENTIFICATION</scope>
</reference>
<keyword evidence="1" id="KW-0343">GTPase activation</keyword>
<dbReference type="GO" id="GO:0051056">
    <property type="term" value="P:regulation of small GTPase mediated signal transduction"/>
    <property type="evidence" value="ECO:0000318"/>
    <property type="project" value="GO_Central"/>
</dbReference>
<dbReference type="PANTHER" id="PTHR14963:SF4">
    <property type="entry name" value="RHO GTPASE-ACTIVATING PROTEIN 40"/>
    <property type="match status" value="1"/>
</dbReference>
<dbReference type="Ensembl" id="ENSGGOT00000004422.3">
    <property type="protein sequence ID" value="ENSGGOP00000004315.3"/>
    <property type="gene ID" value="ENSGGOG00000004403.3"/>
</dbReference>
<protein>
    <submittedName>
        <fullName evidence="4">Rho GTPase activating protein 40</fullName>
    </submittedName>
</protein>
<dbReference type="InterPro" id="IPR057323">
    <property type="entry name" value="RHG40/28/18_ubiquitin"/>
</dbReference>
<reference evidence="4 5" key="2">
    <citation type="journal article" date="2012" name="Nature">
        <title>Insights into hominid evolution from the gorilla genome sequence.</title>
        <authorList>
            <person name="Scally A."/>
            <person name="Dutheil J.Y."/>
            <person name="Hillier L.W."/>
            <person name="Jordan G.E."/>
            <person name="Goodhead I."/>
            <person name="Herrero J."/>
            <person name="Hobolth A."/>
            <person name="Lappalainen T."/>
            <person name="Mailund T."/>
            <person name="Marques-Bonet T."/>
            <person name="McCarthy S."/>
            <person name="Montgomery S.H."/>
            <person name="Schwalie P.C."/>
            <person name="Tang Y.A."/>
            <person name="Ward M.C."/>
            <person name="Xue Y."/>
            <person name="Yngvadottir B."/>
            <person name="Alkan C."/>
            <person name="Andersen L.N."/>
            <person name="Ayub Q."/>
            <person name="Ball E.V."/>
            <person name="Beal K."/>
            <person name="Bradley B.J."/>
            <person name="Chen Y."/>
            <person name="Clee C.M."/>
            <person name="Fitzgerald S."/>
            <person name="Graves T.A."/>
            <person name="Gu Y."/>
            <person name="Heath P."/>
            <person name="Heger A."/>
            <person name="Karakoc E."/>
            <person name="Kolb-Kokocinski A."/>
            <person name="Laird G.K."/>
            <person name="Lunter G."/>
            <person name="Meader S."/>
            <person name="Mort M."/>
            <person name="Mullikin J.C."/>
            <person name="Munch K."/>
            <person name="O'Connor T.D."/>
            <person name="Phillips A.D."/>
            <person name="Prado-Martinez J."/>
            <person name="Rogers A.S."/>
            <person name="Sajjadian S."/>
            <person name="Schmidt D."/>
            <person name="Shaw K."/>
            <person name="Simpson J.T."/>
            <person name="Stenson P.D."/>
            <person name="Turner D.J."/>
            <person name="Vigilant L."/>
            <person name="Vilella A.J."/>
            <person name="Whitener W."/>
            <person name="Zhu B."/>
            <person name="Cooper D.N."/>
            <person name="de Jong P."/>
            <person name="Dermitzakis E.T."/>
            <person name="Eichler E.E."/>
            <person name="Flicek P."/>
            <person name="Goldman N."/>
            <person name="Mundy N.I."/>
            <person name="Ning Z."/>
            <person name="Odom D.T."/>
            <person name="Ponting C.P."/>
            <person name="Quail M.A."/>
            <person name="Ryder O.A."/>
            <person name="Searle S.M."/>
            <person name="Warren W.C."/>
            <person name="Wilson R.K."/>
            <person name="Schierup M.H."/>
            <person name="Rogers J."/>
            <person name="Tyler-Smith C."/>
            <person name="Durbin R."/>
        </authorList>
    </citation>
    <scope>NUCLEOTIDE SEQUENCE [LARGE SCALE GENOMIC DNA]</scope>
</reference>
<feature type="region of interest" description="Disordered" evidence="2">
    <location>
        <begin position="1"/>
        <end position="26"/>
    </location>
</feature>
<dbReference type="InterPro" id="IPR008936">
    <property type="entry name" value="Rho_GTPase_activation_prot"/>
</dbReference>
<dbReference type="GO" id="GO:0030833">
    <property type="term" value="P:regulation of actin filament polymerization"/>
    <property type="evidence" value="ECO:0000318"/>
    <property type="project" value="GO_Central"/>
</dbReference>
<dbReference type="InterPro" id="IPR000198">
    <property type="entry name" value="RhoGAP_dom"/>
</dbReference>
<dbReference type="EMBL" id="CABD030116781">
    <property type="status" value="NOT_ANNOTATED_CDS"/>
    <property type="molecule type" value="Genomic_DNA"/>
</dbReference>
<feature type="domain" description="Rho-GAP" evidence="3">
    <location>
        <begin position="270"/>
        <end position="487"/>
    </location>
</feature>
<feature type="compositionally biased region" description="Acidic residues" evidence="2">
    <location>
        <begin position="50"/>
        <end position="63"/>
    </location>
</feature>
<gene>
    <name evidence="4" type="primary">ARHGAP40</name>
</gene>
<reference evidence="4" key="4">
    <citation type="submission" date="2025-09" db="UniProtKB">
        <authorList>
            <consortium name="Ensembl"/>
        </authorList>
    </citation>
    <scope>IDENTIFICATION</scope>
</reference>
<accession>G3QP31</accession>
<dbReference type="SMART" id="SM00324">
    <property type="entry name" value="RhoGAP"/>
    <property type="match status" value="1"/>
</dbReference>
<dbReference type="GeneTree" id="ENSGT00940000162174"/>
<dbReference type="InParanoid" id="G3QP31"/>
<proteinExistence type="predicted"/>
<dbReference type="FunFam" id="1.10.555.10:FF:000183">
    <property type="match status" value="1"/>
</dbReference>
<evidence type="ECO:0000313" key="4">
    <source>
        <dbReference type="Ensembl" id="ENSGGOP00000004315.3"/>
    </source>
</evidence>
<dbReference type="HOGENOM" id="CLU_023268_2_1_1"/>
<dbReference type="GO" id="GO:0005737">
    <property type="term" value="C:cytoplasm"/>
    <property type="evidence" value="ECO:0000318"/>
    <property type="project" value="GO_Central"/>
</dbReference>
<dbReference type="Proteomes" id="UP000001519">
    <property type="component" value="Chromosome 20"/>
</dbReference>
<dbReference type="PANTHER" id="PTHR14963">
    <property type="entry name" value="RHO GTPASE ACTIVATING PROTEIN 18,19-RELATED"/>
    <property type="match status" value="1"/>
</dbReference>
<dbReference type="SUPFAM" id="SSF48350">
    <property type="entry name" value="GTPase activation domain, GAP"/>
    <property type="match status" value="1"/>
</dbReference>
<dbReference type="AlphaFoldDB" id="G3QP31"/>
<evidence type="ECO:0000256" key="2">
    <source>
        <dbReference type="SAM" id="MobiDB-lite"/>
    </source>
</evidence>
<dbReference type="Pfam" id="PF25442">
    <property type="entry name" value="Ubiquitin_RHG40_C"/>
    <property type="match status" value="1"/>
</dbReference>
<reference evidence="5" key="1">
    <citation type="submission" date="2011-05" db="EMBL/GenBank/DDBJ databases">
        <title>Insights into the evolution of the great apes provided by the gorilla genome.</title>
        <authorList>
            <person name="Scally A."/>
        </authorList>
    </citation>
    <scope>NUCLEOTIDE SEQUENCE [LARGE SCALE GENOMIC DNA]</scope>
</reference>
<dbReference type="FunCoup" id="G3QP31">
    <property type="interactions" value="981"/>
</dbReference>
<dbReference type="EMBL" id="CABD030116780">
    <property type="status" value="NOT_ANNOTATED_CDS"/>
    <property type="molecule type" value="Genomic_DNA"/>
</dbReference>
<dbReference type="PROSITE" id="PS50238">
    <property type="entry name" value="RHOGAP"/>
    <property type="match status" value="1"/>
</dbReference>
<feature type="region of interest" description="Disordered" evidence="2">
    <location>
        <begin position="42"/>
        <end position="65"/>
    </location>
</feature>